<dbReference type="PRINTS" id="PR00385">
    <property type="entry name" value="P450"/>
</dbReference>
<dbReference type="Gene3D" id="1.10.630.10">
    <property type="entry name" value="Cytochrome P450"/>
    <property type="match status" value="1"/>
</dbReference>
<dbReference type="SUPFAM" id="SSF48264">
    <property type="entry name" value="Cytochrome P450"/>
    <property type="match status" value="1"/>
</dbReference>
<gene>
    <name evidence="6" type="ORF">FJTKL_03601</name>
</gene>
<comment type="similarity">
    <text evidence="5">Belongs to the cytochrome P450 family.</text>
</comment>
<dbReference type="PANTHER" id="PTHR24305">
    <property type="entry name" value="CYTOCHROME P450"/>
    <property type="match status" value="1"/>
</dbReference>
<keyword evidence="7" id="KW-1185">Reference proteome</keyword>
<keyword evidence="5" id="KW-0503">Monooxygenase</keyword>
<organism evidence="6 7">
    <name type="scientific">Diaporthe vaccinii</name>
    <dbReference type="NCBI Taxonomy" id="105482"/>
    <lineage>
        <taxon>Eukaryota</taxon>
        <taxon>Fungi</taxon>
        <taxon>Dikarya</taxon>
        <taxon>Ascomycota</taxon>
        <taxon>Pezizomycotina</taxon>
        <taxon>Sordariomycetes</taxon>
        <taxon>Sordariomycetidae</taxon>
        <taxon>Diaporthales</taxon>
        <taxon>Diaporthaceae</taxon>
        <taxon>Diaporthe</taxon>
        <taxon>Diaporthe eres species complex</taxon>
    </lineage>
</organism>
<reference evidence="6 7" key="1">
    <citation type="submission" date="2024-03" db="EMBL/GenBank/DDBJ databases">
        <title>A high-quality draft genome sequence of Diaporthe vaccinii, a causative agent of upright dieback and viscid rot disease in cranberry plants.</title>
        <authorList>
            <person name="Sarrasin M."/>
            <person name="Lang B.F."/>
            <person name="Burger G."/>
        </authorList>
    </citation>
    <scope>NUCLEOTIDE SEQUENCE [LARGE SCALE GENOMIC DNA]</scope>
    <source>
        <strain evidence="6 7">IS7</strain>
    </source>
</reference>
<proteinExistence type="inferred from homology"/>
<name>A0ABR4DV64_9PEZI</name>
<dbReference type="EMBL" id="JBAWTH010000164">
    <property type="protein sequence ID" value="KAL2274203.1"/>
    <property type="molecule type" value="Genomic_DNA"/>
</dbReference>
<dbReference type="CDD" id="cd11062">
    <property type="entry name" value="CYP58-like"/>
    <property type="match status" value="1"/>
</dbReference>
<dbReference type="Pfam" id="PF00067">
    <property type="entry name" value="p450"/>
    <property type="match status" value="1"/>
</dbReference>
<dbReference type="PANTHER" id="PTHR24305:SF234">
    <property type="entry name" value="CYTOCHROME P450"/>
    <property type="match status" value="1"/>
</dbReference>
<dbReference type="Proteomes" id="UP001600888">
    <property type="component" value="Unassembled WGS sequence"/>
</dbReference>
<keyword evidence="4 5" id="KW-0408">Iron</keyword>
<keyword evidence="3 5" id="KW-0479">Metal-binding</keyword>
<dbReference type="InterPro" id="IPR017972">
    <property type="entry name" value="Cyt_P450_CS"/>
</dbReference>
<evidence type="ECO:0008006" key="8">
    <source>
        <dbReference type="Google" id="ProtNLM"/>
    </source>
</evidence>
<dbReference type="InterPro" id="IPR002401">
    <property type="entry name" value="Cyt_P450_E_grp-I"/>
</dbReference>
<evidence type="ECO:0000256" key="3">
    <source>
        <dbReference type="ARBA" id="ARBA00022723"/>
    </source>
</evidence>
<comment type="caution">
    <text evidence="6">The sequence shown here is derived from an EMBL/GenBank/DDBJ whole genome shotgun (WGS) entry which is preliminary data.</text>
</comment>
<comment type="cofactor">
    <cofactor evidence="1">
        <name>heme</name>
        <dbReference type="ChEBI" id="CHEBI:30413"/>
    </cofactor>
</comment>
<evidence type="ECO:0000256" key="2">
    <source>
        <dbReference type="ARBA" id="ARBA00022617"/>
    </source>
</evidence>
<dbReference type="InterPro" id="IPR001128">
    <property type="entry name" value="Cyt_P450"/>
</dbReference>
<sequence length="524" mass="59156">MAVLSTSATELRLDMIPTLSQILSMSTLARGGILLVTFGLFRLVYTGLRSIYRVHFHPLAKFAGPREAAISRDWEFKIATEKGAYPEKVYERLHKEHNTHALRIGPNELHLEYVSLYKVIYGQNTKYLKDPGYYDAFSSHQTMFGQYDPQLHRQRRKLMNPMFSRAGIFKLEGLIHDKYELMERKILRLCKKGSSTIDAYDAFRALITEIITQFALSRSAGMIEESPDSFKASNVDAIEGTAGGIEYMRQYWVLRVLSATLPRKLVARFGGDVGQFMHVLDYAEESVHHWEHHKREVDHPVVSDALEGLADKQKSGEAMSMIIAGGNTTASTLTYAVAAVTRDPRIHQRLVSELESALGARGRKRGDRLALTELEEIPYLMAMVRESVRCAVAQPARLPRVVPDDGEPLVVDGKVIPPGTIVGMSTYTMNMSEEIFGPDARQFNPERWLQPESKQLAEHIYTFSKGSRMCIGINLANAELAILIARLFYNLKVSRPCHFQEPVEREHFTVSYSPGGLPMNFEAK</sequence>
<evidence type="ECO:0000313" key="6">
    <source>
        <dbReference type="EMBL" id="KAL2274203.1"/>
    </source>
</evidence>
<evidence type="ECO:0000256" key="1">
    <source>
        <dbReference type="ARBA" id="ARBA00001971"/>
    </source>
</evidence>
<keyword evidence="2 5" id="KW-0349">Heme</keyword>
<evidence type="ECO:0000256" key="5">
    <source>
        <dbReference type="RuleBase" id="RU000461"/>
    </source>
</evidence>
<dbReference type="PRINTS" id="PR00463">
    <property type="entry name" value="EP450I"/>
</dbReference>
<evidence type="ECO:0000256" key="4">
    <source>
        <dbReference type="ARBA" id="ARBA00023004"/>
    </source>
</evidence>
<accession>A0ABR4DV64</accession>
<dbReference type="InterPro" id="IPR050121">
    <property type="entry name" value="Cytochrome_P450_monoxygenase"/>
</dbReference>
<dbReference type="InterPro" id="IPR036396">
    <property type="entry name" value="Cyt_P450_sf"/>
</dbReference>
<evidence type="ECO:0000313" key="7">
    <source>
        <dbReference type="Proteomes" id="UP001600888"/>
    </source>
</evidence>
<dbReference type="PROSITE" id="PS00086">
    <property type="entry name" value="CYTOCHROME_P450"/>
    <property type="match status" value="1"/>
</dbReference>
<protein>
    <recommendedName>
        <fullName evidence="8">Cytochrome P450</fullName>
    </recommendedName>
</protein>
<keyword evidence="5" id="KW-0560">Oxidoreductase</keyword>